<reference evidence="2" key="1">
    <citation type="journal article" date="2019" name="Int. J. Syst. Evol. Microbiol.">
        <title>The Global Catalogue of Microorganisms (GCM) 10K type strain sequencing project: providing services to taxonomists for standard genome sequencing and annotation.</title>
        <authorList>
            <consortium name="The Broad Institute Genomics Platform"/>
            <consortium name="The Broad Institute Genome Sequencing Center for Infectious Disease"/>
            <person name="Wu L."/>
            <person name="Ma J."/>
        </authorList>
    </citation>
    <scope>NUCLEOTIDE SEQUENCE [LARGE SCALE GENOMIC DNA]</scope>
    <source>
        <strain evidence="2">CGMCC 1.15197</strain>
    </source>
</reference>
<evidence type="ECO:0000313" key="1">
    <source>
        <dbReference type="EMBL" id="GGF01716.1"/>
    </source>
</evidence>
<evidence type="ECO:0000313" key="2">
    <source>
        <dbReference type="Proteomes" id="UP000632273"/>
    </source>
</evidence>
<dbReference type="RefSeq" id="WP_188811837.1">
    <property type="nucleotide sequence ID" value="NZ_BMHT01000002.1"/>
</dbReference>
<keyword evidence="2" id="KW-1185">Reference proteome</keyword>
<protein>
    <submittedName>
        <fullName evidence="1">Uncharacterized protein</fullName>
    </submittedName>
</protein>
<sequence>MFANYEPDFGKLNLNWLYDVRIELAEIQELLQQPDRAWTYIRAANQFERVGYTASYRKFIAVQLTLVDHKVVIDDVNLADYEAIREVVIRQFLEDTD</sequence>
<proteinExistence type="predicted"/>
<organism evidence="1 2">
    <name type="scientific">Hymenobacter cavernae</name>
    <dbReference type="NCBI Taxonomy" id="2044852"/>
    <lineage>
        <taxon>Bacteria</taxon>
        <taxon>Pseudomonadati</taxon>
        <taxon>Bacteroidota</taxon>
        <taxon>Cytophagia</taxon>
        <taxon>Cytophagales</taxon>
        <taxon>Hymenobacteraceae</taxon>
        <taxon>Hymenobacter</taxon>
    </lineage>
</organism>
<name>A0ABQ1TR27_9BACT</name>
<gene>
    <name evidence="1" type="ORF">GCM10011383_10770</name>
</gene>
<accession>A0ABQ1TR27</accession>
<comment type="caution">
    <text evidence="1">The sequence shown here is derived from an EMBL/GenBank/DDBJ whole genome shotgun (WGS) entry which is preliminary data.</text>
</comment>
<dbReference type="EMBL" id="BMHT01000002">
    <property type="protein sequence ID" value="GGF01716.1"/>
    <property type="molecule type" value="Genomic_DNA"/>
</dbReference>
<dbReference type="Proteomes" id="UP000632273">
    <property type="component" value="Unassembled WGS sequence"/>
</dbReference>